<proteinExistence type="predicted"/>
<name>A0A368HEM4_ANCCA</name>
<evidence type="ECO:0000313" key="2">
    <source>
        <dbReference type="Proteomes" id="UP000252519"/>
    </source>
</evidence>
<dbReference type="PANTHER" id="PTHR35373">
    <property type="entry name" value="PROTEIN CBG16894"/>
    <property type="match status" value="1"/>
</dbReference>
<dbReference type="OrthoDB" id="10001099at2759"/>
<organism evidence="1 2">
    <name type="scientific">Ancylostoma caninum</name>
    <name type="common">Dog hookworm</name>
    <dbReference type="NCBI Taxonomy" id="29170"/>
    <lineage>
        <taxon>Eukaryota</taxon>
        <taxon>Metazoa</taxon>
        <taxon>Ecdysozoa</taxon>
        <taxon>Nematoda</taxon>
        <taxon>Chromadorea</taxon>
        <taxon>Rhabditida</taxon>
        <taxon>Rhabditina</taxon>
        <taxon>Rhabditomorpha</taxon>
        <taxon>Strongyloidea</taxon>
        <taxon>Ancylostomatidae</taxon>
        <taxon>Ancylostomatinae</taxon>
        <taxon>Ancylostoma</taxon>
    </lineage>
</organism>
<comment type="caution">
    <text evidence="1">The sequence shown here is derived from an EMBL/GenBank/DDBJ whole genome shotgun (WGS) entry which is preliminary data.</text>
</comment>
<protein>
    <submittedName>
        <fullName evidence="1">Uncharacterized protein</fullName>
    </submittedName>
</protein>
<evidence type="ECO:0000313" key="1">
    <source>
        <dbReference type="EMBL" id="RCN53675.1"/>
    </source>
</evidence>
<dbReference type="Proteomes" id="UP000252519">
    <property type="component" value="Unassembled WGS sequence"/>
</dbReference>
<dbReference type="AlphaFoldDB" id="A0A368HEM4"/>
<gene>
    <name evidence="1" type="ORF">ANCCAN_00169</name>
</gene>
<dbReference type="PANTHER" id="PTHR35373:SF3">
    <property type="entry name" value="ACTIVATOR OF HSP90 ATPASE HOMOLOG 1-LIKE PROTEIN"/>
    <property type="match status" value="1"/>
</dbReference>
<reference evidence="1 2" key="1">
    <citation type="submission" date="2014-10" db="EMBL/GenBank/DDBJ databases">
        <title>Draft genome of the hookworm Ancylostoma caninum.</title>
        <authorList>
            <person name="Mitreva M."/>
        </authorList>
    </citation>
    <scope>NUCLEOTIDE SEQUENCE [LARGE SCALE GENOMIC DNA]</scope>
    <source>
        <strain evidence="1 2">Baltimore</strain>
    </source>
</reference>
<accession>A0A368HEM4</accession>
<sequence length="120" mass="14098">MDSEEEFKEKYVEVKDRKIIIENYYFPFGNKKIVNICEVKSIKYASQCDSYSKNWGSNGLTWWACDMKRNFREQAKDYYNVSVDNGECFDKGFTVKDIVGFQRALRNDLKGCSIKKLDAL</sequence>
<keyword evidence="2" id="KW-1185">Reference proteome</keyword>
<dbReference type="EMBL" id="JOJR01000001">
    <property type="protein sequence ID" value="RCN53675.1"/>
    <property type="molecule type" value="Genomic_DNA"/>
</dbReference>